<dbReference type="Proteomes" id="UP000499080">
    <property type="component" value="Unassembled WGS sequence"/>
</dbReference>
<gene>
    <name evidence="1" type="ORF">AVEN_189321_1</name>
</gene>
<sequence>MYLNRQIRIKLDAIFPHYEMTSEQKIKPRTRIIKVGERVGIKFFVNNKPNWKLGVVTQNLGYLHYIVKLDEGKEVKRHINQMQKSAIQKEEIISIAPTSNSKPSLSEDYNPDFYQPSYYLKEQANYRSRIRRLRPTTEVFTIKPEICKIYGSILVPTVGRRHFFRTLTTGKVTSPNPTGGTRIDPLDAHQHICKIMICLKFDFLYLAFNLLSRGELLQYSDKN</sequence>
<keyword evidence="2" id="KW-1185">Reference proteome</keyword>
<evidence type="ECO:0000313" key="1">
    <source>
        <dbReference type="EMBL" id="GBM52132.1"/>
    </source>
</evidence>
<evidence type="ECO:0000313" key="2">
    <source>
        <dbReference type="Proteomes" id="UP000499080"/>
    </source>
</evidence>
<dbReference type="EMBL" id="BGPR01001366">
    <property type="protein sequence ID" value="GBM52132.1"/>
    <property type="molecule type" value="Genomic_DNA"/>
</dbReference>
<accession>A0A4Y2GE92</accession>
<dbReference type="OrthoDB" id="6506341at2759"/>
<organism evidence="1 2">
    <name type="scientific">Araneus ventricosus</name>
    <name type="common">Orbweaver spider</name>
    <name type="synonym">Epeira ventricosa</name>
    <dbReference type="NCBI Taxonomy" id="182803"/>
    <lineage>
        <taxon>Eukaryota</taxon>
        <taxon>Metazoa</taxon>
        <taxon>Ecdysozoa</taxon>
        <taxon>Arthropoda</taxon>
        <taxon>Chelicerata</taxon>
        <taxon>Arachnida</taxon>
        <taxon>Araneae</taxon>
        <taxon>Araneomorphae</taxon>
        <taxon>Entelegynae</taxon>
        <taxon>Araneoidea</taxon>
        <taxon>Araneidae</taxon>
        <taxon>Araneus</taxon>
    </lineage>
</organism>
<comment type="caution">
    <text evidence="1">The sequence shown here is derived from an EMBL/GenBank/DDBJ whole genome shotgun (WGS) entry which is preliminary data.</text>
</comment>
<proteinExistence type="predicted"/>
<protein>
    <submittedName>
        <fullName evidence="1">Uncharacterized protein</fullName>
    </submittedName>
</protein>
<name>A0A4Y2GE92_ARAVE</name>
<reference evidence="1 2" key="1">
    <citation type="journal article" date="2019" name="Sci. Rep.">
        <title>Orb-weaving spider Araneus ventricosus genome elucidates the spidroin gene catalogue.</title>
        <authorList>
            <person name="Kono N."/>
            <person name="Nakamura H."/>
            <person name="Ohtoshi R."/>
            <person name="Moran D.A.P."/>
            <person name="Shinohara A."/>
            <person name="Yoshida Y."/>
            <person name="Fujiwara M."/>
            <person name="Mori M."/>
            <person name="Tomita M."/>
            <person name="Arakawa K."/>
        </authorList>
    </citation>
    <scope>NUCLEOTIDE SEQUENCE [LARGE SCALE GENOMIC DNA]</scope>
</reference>
<dbReference type="AlphaFoldDB" id="A0A4Y2GE92"/>